<dbReference type="Pfam" id="PF13177">
    <property type="entry name" value="DNA_pol3_delta2"/>
    <property type="match status" value="1"/>
</dbReference>
<sequence length="335" mass="38042">MSFKDIPGQERTKRLLKRMARAGTLPHAVLFSGMAGVGKLRVARELAKLVNCLEPRDDESCDRCISCRKIDEGHHPDLFVIRSEGTFIKLDRIRELRERVRFRPFEGRFRVVIIENAQHLHDESGNALLKVLEEPPRANLFLLTAIEPQMLLPTIVSRCSHLRLQPLEDEVIAGELAASLKIPEAQARELTRLSGGSLDRAQWLAREEHLSHWKEIVENLRKSERSGTADVLAMAGRWAQQKEDLEQDLECVKLWVRDLLLSRVIDGYRQAFEPDDPCAVCGGEVSPDSLLTLYDRVEESIGRLRGNANKQLVMESICLNIKDVLYGKGCWNPLP</sequence>
<protein>
    <submittedName>
        <fullName evidence="1">DNA polymerase III, delta prime subunit</fullName>
        <ecNumber evidence="1">2.7.7.7</ecNumber>
    </submittedName>
</protein>
<accession>A0LEK6</accession>
<dbReference type="NCBIfam" id="TIGR00678">
    <property type="entry name" value="holB"/>
    <property type="match status" value="1"/>
</dbReference>
<evidence type="ECO:0000313" key="2">
    <source>
        <dbReference type="Proteomes" id="UP000001784"/>
    </source>
</evidence>
<dbReference type="EMBL" id="CP000478">
    <property type="protein sequence ID" value="ABK15858.1"/>
    <property type="molecule type" value="Genomic_DNA"/>
</dbReference>
<proteinExistence type="predicted"/>
<dbReference type="HOGENOM" id="CLU_006229_4_5_7"/>
<dbReference type="Gene3D" id="3.40.50.300">
    <property type="entry name" value="P-loop containing nucleotide triphosphate hydrolases"/>
    <property type="match status" value="1"/>
</dbReference>
<dbReference type="InterPro" id="IPR004622">
    <property type="entry name" value="DNA_pol_HolB"/>
</dbReference>
<dbReference type="InterPro" id="IPR027417">
    <property type="entry name" value="P-loop_NTPase"/>
</dbReference>
<dbReference type="PANTHER" id="PTHR11669:SF8">
    <property type="entry name" value="DNA POLYMERASE III SUBUNIT DELTA"/>
    <property type="match status" value="1"/>
</dbReference>
<dbReference type="eggNOG" id="COG2812">
    <property type="taxonomic scope" value="Bacteria"/>
</dbReference>
<dbReference type="GO" id="GO:0006261">
    <property type="term" value="P:DNA-templated DNA replication"/>
    <property type="evidence" value="ECO:0007669"/>
    <property type="project" value="TreeGrafter"/>
</dbReference>
<dbReference type="EC" id="2.7.7.7" evidence="1"/>
<dbReference type="RefSeq" id="WP_011697031.1">
    <property type="nucleotide sequence ID" value="NC_008554.1"/>
</dbReference>
<dbReference type="STRING" id="335543.Sfum_0156"/>
<keyword evidence="1" id="KW-0808">Transferase</keyword>
<dbReference type="InterPro" id="IPR050238">
    <property type="entry name" value="DNA_Rep/Repair_Clamp_Loader"/>
</dbReference>
<dbReference type="InParanoid" id="A0LEK6"/>
<reference evidence="1 2" key="1">
    <citation type="submission" date="2006-10" db="EMBL/GenBank/DDBJ databases">
        <title>Complete sequence of Syntrophobacter fumaroxidans MPOB.</title>
        <authorList>
            <consortium name="US DOE Joint Genome Institute"/>
            <person name="Copeland A."/>
            <person name="Lucas S."/>
            <person name="Lapidus A."/>
            <person name="Barry K."/>
            <person name="Detter J.C."/>
            <person name="Glavina del Rio T."/>
            <person name="Hammon N."/>
            <person name="Israni S."/>
            <person name="Pitluck S."/>
            <person name="Goltsman E.G."/>
            <person name="Martinez M."/>
            <person name="Schmutz J."/>
            <person name="Larimer F."/>
            <person name="Land M."/>
            <person name="Hauser L."/>
            <person name="Kyrpides N."/>
            <person name="Kim E."/>
            <person name="Boone D.R."/>
            <person name="Brockman F."/>
            <person name="Culley D."/>
            <person name="Ferry J."/>
            <person name="Gunsalus R."/>
            <person name="McInerney M.J."/>
            <person name="Morrison M."/>
            <person name="Plugge C."/>
            <person name="Rohlin L."/>
            <person name="Scholten J."/>
            <person name="Sieber J."/>
            <person name="Stams A.J.M."/>
            <person name="Worm P."/>
            <person name="Henstra A.M."/>
            <person name="Richardson P."/>
        </authorList>
    </citation>
    <scope>NUCLEOTIDE SEQUENCE [LARGE SCALE GENOMIC DNA]</scope>
    <source>
        <strain evidence="2">DSM 10017 / MPOB</strain>
    </source>
</reference>
<dbReference type="PANTHER" id="PTHR11669">
    <property type="entry name" value="REPLICATION FACTOR C / DNA POLYMERASE III GAMMA-TAU SUBUNIT"/>
    <property type="match status" value="1"/>
</dbReference>
<name>A0LEK6_SYNFM</name>
<dbReference type="FunCoup" id="A0LEK6">
    <property type="interactions" value="159"/>
</dbReference>
<keyword evidence="2" id="KW-1185">Reference proteome</keyword>
<dbReference type="AlphaFoldDB" id="A0LEK6"/>
<dbReference type="SUPFAM" id="SSF52540">
    <property type="entry name" value="P-loop containing nucleoside triphosphate hydrolases"/>
    <property type="match status" value="1"/>
</dbReference>
<dbReference type="GO" id="GO:0003887">
    <property type="term" value="F:DNA-directed DNA polymerase activity"/>
    <property type="evidence" value="ECO:0007669"/>
    <property type="project" value="UniProtKB-EC"/>
</dbReference>
<evidence type="ECO:0000313" key="1">
    <source>
        <dbReference type="EMBL" id="ABK15858.1"/>
    </source>
</evidence>
<gene>
    <name evidence="1" type="ordered locus">Sfum_0156</name>
</gene>
<dbReference type="OrthoDB" id="9810148at2"/>
<dbReference type="GO" id="GO:0008408">
    <property type="term" value="F:3'-5' exonuclease activity"/>
    <property type="evidence" value="ECO:0007669"/>
    <property type="project" value="InterPro"/>
</dbReference>
<keyword evidence="1" id="KW-0548">Nucleotidyltransferase</keyword>
<organism evidence="1 2">
    <name type="scientific">Syntrophobacter fumaroxidans (strain DSM 10017 / MPOB)</name>
    <dbReference type="NCBI Taxonomy" id="335543"/>
    <lineage>
        <taxon>Bacteria</taxon>
        <taxon>Pseudomonadati</taxon>
        <taxon>Thermodesulfobacteriota</taxon>
        <taxon>Syntrophobacteria</taxon>
        <taxon>Syntrophobacterales</taxon>
        <taxon>Syntrophobacteraceae</taxon>
        <taxon>Syntrophobacter</taxon>
    </lineage>
</organism>
<dbReference type="KEGG" id="sfu:Sfum_0156"/>
<dbReference type="Proteomes" id="UP000001784">
    <property type="component" value="Chromosome"/>
</dbReference>